<dbReference type="EMBL" id="CALOZG010000085">
    <property type="protein sequence ID" value="CAH4037728.1"/>
    <property type="molecule type" value="Genomic_DNA"/>
</dbReference>
<feature type="transmembrane region" description="Helical" evidence="1">
    <location>
        <begin position="222"/>
        <end position="242"/>
    </location>
</feature>
<keyword evidence="1" id="KW-0472">Membrane</keyword>
<proteinExistence type="predicted"/>
<dbReference type="GO" id="GO:0016020">
    <property type="term" value="C:membrane"/>
    <property type="evidence" value="ECO:0007669"/>
    <property type="project" value="TreeGrafter"/>
</dbReference>
<accession>A0A9P0XGD5</accession>
<dbReference type="InterPro" id="IPR026620">
    <property type="entry name" value="TMEM177"/>
</dbReference>
<feature type="transmembrane region" description="Helical" evidence="1">
    <location>
        <begin position="189"/>
        <end position="210"/>
    </location>
</feature>
<dbReference type="Proteomes" id="UP001152562">
    <property type="component" value="Unassembled WGS sequence"/>
</dbReference>
<organism evidence="2 3">
    <name type="scientific">Pieris brassicae</name>
    <name type="common">White butterfly</name>
    <name type="synonym">Large white butterfly</name>
    <dbReference type="NCBI Taxonomy" id="7116"/>
    <lineage>
        <taxon>Eukaryota</taxon>
        <taxon>Metazoa</taxon>
        <taxon>Ecdysozoa</taxon>
        <taxon>Arthropoda</taxon>
        <taxon>Hexapoda</taxon>
        <taxon>Insecta</taxon>
        <taxon>Pterygota</taxon>
        <taxon>Neoptera</taxon>
        <taxon>Endopterygota</taxon>
        <taxon>Lepidoptera</taxon>
        <taxon>Glossata</taxon>
        <taxon>Ditrysia</taxon>
        <taxon>Papilionoidea</taxon>
        <taxon>Pieridae</taxon>
        <taxon>Pierinae</taxon>
        <taxon>Pieris</taxon>
    </lineage>
</organism>
<name>A0A9P0XGD5_PIEBR</name>
<protein>
    <recommendedName>
        <fullName evidence="4">Transmembrane protein 177</fullName>
    </recommendedName>
</protein>
<evidence type="ECO:0000313" key="3">
    <source>
        <dbReference type="Proteomes" id="UP001152562"/>
    </source>
</evidence>
<evidence type="ECO:0000256" key="1">
    <source>
        <dbReference type="SAM" id="Phobius"/>
    </source>
</evidence>
<gene>
    <name evidence="2" type="ORF">PIBRA_LOCUS13366</name>
</gene>
<reference evidence="2" key="1">
    <citation type="submission" date="2022-05" db="EMBL/GenBank/DDBJ databases">
        <authorList>
            <person name="Okamura Y."/>
        </authorList>
    </citation>
    <scope>NUCLEOTIDE SEQUENCE</scope>
</reference>
<dbReference type="PANTHER" id="PTHR21824">
    <property type="entry name" value="TRANSMEMBRANE PROTEIN 177"/>
    <property type="match status" value="1"/>
</dbReference>
<sequence length="335" mass="38474">MVLTSALYALHHFTNLIMTTRRPISWFLTDQGRKFSFMVVTGTGLALTAVRFTPHTFLIDKYREFVHYYSAGKPVDLTKNLRDRYQRCLDILNVPEVQRKLFKPFTVFGFDLFHAGSTGSRFGVLIGIPVNFNYNNLDDVAKDNVQVNQKPVDLSSEVGKKLGEALILPDKVQEFAICREILMTQNNKVMFESSYPFISVFLVYNLSMYLNKRLNLYAAPVAMRAMLYSITGLFGLGTYFLLKDATEVHYETSTDKALVQLGKEYVESGVIFYEKLLARNQVLRELMGPEGERKYTVKGNVNYRLRQPHVALVHRKQFFEKILKADDPEEGLLET</sequence>
<keyword evidence="1" id="KW-0812">Transmembrane</keyword>
<evidence type="ECO:0008006" key="4">
    <source>
        <dbReference type="Google" id="ProtNLM"/>
    </source>
</evidence>
<keyword evidence="1" id="KW-1133">Transmembrane helix</keyword>
<dbReference type="AlphaFoldDB" id="A0A9P0XGD5"/>
<comment type="caution">
    <text evidence="2">The sequence shown here is derived from an EMBL/GenBank/DDBJ whole genome shotgun (WGS) entry which is preliminary data.</text>
</comment>
<dbReference type="PANTHER" id="PTHR21824:SF4">
    <property type="entry name" value="TRANSMEMBRANE PROTEIN 177"/>
    <property type="match status" value="1"/>
</dbReference>
<evidence type="ECO:0000313" key="2">
    <source>
        <dbReference type="EMBL" id="CAH4037728.1"/>
    </source>
</evidence>
<feature type="transmembrane region" description="Helical" evidence="1">
    <location>
        <begin position="35"/>
        <end position="53"/>
    </location>
</feature>
<keyword evidence="3" id="KW-1185">Reference proteome</keyword>